<sequence length="151" mass="17957">MKEYRKNVAAIIINDEGKTWLGEREDHLAWGFPQGGIEKGETAEEALKRELMEELATNDFEIIDKYPGTLKYDFPAGMTFPTWTYVGQEQQYFLIKLHLTAYIDLEKYDHEFIQYKFVDLDELLQMDFSFKTEVYRKALDYFKTEIVKKIK</sequence>
<dbReference type="Pfam" id="PF00293">
    <property type="entry name" value="NUDIX"/>
    <property type="match status" value="1"/>
</dbReference>
<dbReference type="InterPro" id="IPR000086">
    <property type="entry name" value="NUDIX_hydrolase_dom"/>
</dbReference>
<comment type="caution">
    <text evidence="4">The sequence shown here is derived from an EMBL/GenBank/DDBJ whole genome shotgun (WGS) entry which is preliminary data.</text>
</comment>
<evidence type="ECO:0000256" key="2">
    <source>
        <dbReference type="ARBA" id="ARBA00022801"/>
    </source>
</evidence>
<evidence type="ECO:0000313" key="4">
    <source>
        <dbReference type="EMBL" id="MFC4651395.1"/>
    </source>
</evidence>
<evidence type="ECO:0000313" key="5">
    <source>
        <dbReference type="Proteomes" id="UP001595987"/>
    </source>
</evidence>
<dbReference type="EC" id="3.6.1.-" evidence="4"/>
<dbReference type="InterPro" id="IPR015797">
    <property type="entry name" value="NUDIX_hydrolase-like_dom_sf"/>
</dbReference>
<feature type="domain" description="Nudix hydrolase" evidence="3">
    <location>
        <begin position="3"/>
        <end position="140"/>
    </location>
</feature>
<evidence type="ECO:0000259" key="3">
    <source>
        <dbReference type="PROSITE" id="PS51462"/>
    </source>
</evidence>
<dbReference type="PANTHER" id="PTHR43046:SF14">
    <property type="entry name" value="MUTT_NUDIX FAMILY PROTEIN"/>
    <property type="match status" value="1"/>
</dbReference>
<keyword evidence="5" id="KW-1185">Reference proteome</keyword>
<dbReference type="NCBIfam" id="NF001936">
    <property type="entry name" value="PRK00714.1-3"/>
    <property type="match status" value="1"/>
</dbReference>
<dbReference type="InterPro" id="IPR020476">
    <property type="entry name" value="Nudix_hydrolase"/>
</dbReference>
<reference evidence="5" key="1">
    <citation type="journal article" date="2019" name="Int. J. Syst. Evol. Microbiol.">
        <title>The Global Catalogue of Microorganisms (GCM) 10K type strain sequencing project: providing services to taxonomists for standard genome sequencing and annotation.</title>
        <authorList>
            <consortium name="The Broad Institute Genomics Platform"/>
            <consortium name="The Broad Institute Genome Sequencing Center for Infectious Disease"/>
            <person name="Wu L."/>
            <person name="Ma J."/>
        </authorList>
    </citation>
    <scope>NUCLEOTIDE SEQUENCE [LARGE SCALE GENOMIC DNA]</scope>
    <source>
        <strain evidence="5">CCUG 63287</strain>
    </source>
</reference>
<organism evidence="4 5">
    <name type="scientific">Lactococcus nasutitermitis</name>
    <dbReference type="NCBI Taxonomy" id="1652957"/>
    <lineage>
        <taxon>Bacteria</taxon>
        <taxon>Bacillati</taxon>
        <taxon>Bacillota</taxon>
        <taxon>Bacilli</taxon>
        <taxon>Lactobacillales</taxon>
        <taxon>Streptococcaceae</taxon>
        <taxon>Lactococcus</taxon>
    </lineage>
</organism>
<protein>
    <submittedName>
        <fullName evidence="4">RNA pyrophosphohydrolase</fullName>
        <ecNumber evidence="4">3.6.1.-</ecNumber>
    </submittedName>
</protein>
<evidence type="ECO:0000256" key="1">
    <source>
        <dbReference type="ARBA" id="ARBA00001946"/>
    </source>
</evidence>
<comment type="cofactor">
    <cofactor evidence="1">
        <name>Mg(2+)</name>
        <dbReference type="ChEBI" id="CHEBI:18420"/>
    </cofactor>
</comment>
<dbReference type="PANTHER" id="PTHR43046">
    <property type="entry name" value="GDP-MANNOSE MANNOSYL HYDROLASE"/>
    <property type="match status" value="1"/>
</dbReference>
<dbReference type="PRINTS" id="PR00502">
    <property type="entry name" value="NUDIXFAMILY"/>
</dbReference>
<accession>A0ABV9JD46</accession>
<dbReference type="Gene3D" id="3.90.79.10">
    <property type="entry name" value="Nucleoside Triphosphate Pyrophosphohydrolase"/>
    <property type="match status" value="1"/>
</dbReference>
<gene>
    <name evidence="4" type="ORF">ACFO26_00535</name>
</gene>
<proteinExistence type="predicted"/>
<dbReference type="Proteomes" id="UP001595987">
    <property type="component" value="Unassembled WGS sequence"/>
</dbReference>
<dbReference type="GO" id="GO:0016787">
    <property type="term" value="F:hydrolase activity"/>
    <property type="evidence" value="ECO:0007669"/>
    <property type="project" value="UniProtKB-KW"/>
</dbReference>
<dbReference type="SUPFAM" id="SSF55811">
    <property type="entry name" value="Nudix"/>
    <property type="match status" value="1"/>
</dbReference>
<dbReference type="RefSeq" id="WP_213534511.1">
    <property type="nucleotide sequence ID" value="NZ_BOVQ01000003.1"/>
</dbReference>
<dbReference type="EMBL" id="JBHSGD010000001">
    <property type="protein sequence ID" value="MFC4651395.1"/>
    <property type="molecule type" value="Genomic_DNA"/>
</dbReference>
<name>A0ABV9JD46_9LACT</name>
<keyword evidence="2 4" id="KW-0378">Hydrolase</keyword>
<dbReference type="PROSITE" id="PS51462">
    <property type="entry name" value="NUDIX"/>
    <property type="match status" value="1"/>
</dbReference>